<name>A0ABD2YQS9_9GENT</name>
<dbReference type="PANTHER" id="PTHR12894:SF27">
    <property type="entry name" value="TRANSFORMING GROWTH FACTOR-BETA RECEPTOR-ASSOCIATED PROTEIN 1"/>
    <property type="match status" value="1"/>
</dbReference>
<comment type="caution">
    <text evidence="2">The sequence shown here is derived from an EMBL/GenBank/DDBJ whole genome shotgun (WGS) entry which is preliminary data.</text>
</comment>
<evidence type="ECO:0000259" key="1">
    <source>
        <dbReference type="Pfam" id="PF10366"/>
    </source>
</evidence>
<evidence type="ECO:0000313" key="3">
    <source>
        <dbReference type="Proteomes" id="UP001630127"/>
    </source>
</evidence>
<reference evidence="2 3" key="1">
    <citation type="submission" date="2024-11" db="EMBL/GenBank/DDBJ databases">
        <title>A near-complete genome assembly of Cinchona calisaya.</title>
        <authorList>
            <person name="Lian D.C."/>
            <person name="Zhao X.W."/>
            <person name="Wei L."/>
        </authorList>
    </citation>
    <scope>NUCLEOTIDE SEQUENCE [LARGE SCALE GENOMIC DNA]</scope>
    <source>
        <tissue evidence="2">Nenye</tissue>
    </source>
</reference>
<evidence type="ECO:0000313" key="2">
    <source>
        <dbReference type="EMBL" id="KAL3507903.1"/>
    </source>
</evidence>
<dbReference type="InterPro" id="IPR019452">
    <property type="entry name" value="VPS39/TGF_beta_rcpt-assoc_1"/>
</dbReference>
<keyword evidence="3" id="KW-1185">Reference proteome</keyword>
<dbReference type="EMBL" id="JBJUIK010000013">
    <property type="protein sequence ID" value="KAL3507903.1"/>
    <property type="molecule type" value="Genomic_DNA"/>
</dbReference>
<dbReference type="PANTHER" id="PTHR12894">
    <property type="entry name" value="CNH DOMAIN CONTAINING"/>
    <property type="match status" value="1"/>
</dbReference>
<proteinExistence type="predicted"/>
<accession>A0ABD2YQS9</accession>
<organism evidence="2 3">
    <name type="scientific">Cinchona calisaya</name>
    <dbReference type="NCBI Taxonomy" id="153742"/>
    <lineage>
        <taxon>Eukaryota</taxon>
        <taxon>Viridiplantae</taxon>
        <taxon>Streptophyta</taxon>
        <taxon>Embryophyta</taxon>
        <taxon>Tracheophyta</taxon>
        <taxon>Spermatophyta</taxon>
        <taxon>Magnoliopsida</taxon>
        <taxon>eudicotyledons</taxon>
        <taxon>Gunneridae</taxon>
        <taxon>Pentapetalae</taxon>
        <taxon>asterids</taxon>
        <taxon>lamiids</taxon>
        <taxon>Gentianales</taxon>
        <taxon>Rubiaceae</taxon>
        <taxon>Cinchonoideae</taxon>
        <taxon>Cinchoneae</taxon>
        <taxon>Cinchona</taxon>
    </lineage>
</organism>
<dbReference type="InterPro" id="IPR032914">
    <property type="entry name" value="Vam6/VPS39/TRAP1"/>
</dbReference>
<dbReference type="Pfam" id="PF10366">
    <property type="entry name" value="Vps39_1"/>
    <property type="match status" value="1"/>
</dbReference>
<sequence length="116" mass="12981">METTAVITKAKGANAYSWDDRREFLCFSRRKRGRGNAPISSVARDLAVILDTALLQALVLTGQVSAALELLKGLNYCDVKMCEEFLQKTNQFVGLLELYKSNAMHHEALKLLHQLV</sequence>
<feature type="domain" description="Vacuolar sorting protein 39/Transforming growth factor beta receptor-associated" evidence="1">
    <location>
        <begin position="50"/>
        <end position="116"/>
    </location>
</feature>
<dbReference type="AlphaFoldDB" id="A0ABD2YQS9"/>
<dbReference type="Proteomes" id="UP001630127">
    <property type="component" value="Unassembled WGS sequence"/>
</dbReference>
<protein>
    <recommendedName>
        <fullName evidence="1">Vacuolar sorting protein 39/Transforming growth factor beta receptor-associated domain-containing protein</fullName>
    </recommendedName>
</protein>
<gene>
    <name evidence="2" type="ORF">ACH5RR_033285</name>
</gene>